<feature type="compositionally biased region" description="Low complexity" evidence="1">
    <location>
        <begin position="472"/>
        <end position="485"/>
    </location>
</feature>
<feature type="compositionally biased region" description="Polar residues" evidence="1">
    <location>
        <begin position="267"/>
        <end position="287"/>
    </location>
</feature>
<sequence length="793" mass="88426">MGFFRRANKKKEKILPVSPTVTTSFSSPGPFHLKLNNETMGAMNNNKTSNYNSKIQAINGYTNRAFIESSLIKSKNDSEEKVFFNAGATSSPTSLINDTFLELNASKTNIEDSSIHYHNNPLSPISSFESPPTPIKSSDFDPTDAVPLVSRSISSRPSNVNSIQEVDVSHSNIWKETEKDLISPTATIDDSTRTAMLGPNHPVNSTPNLKENSRTSTNSSPTNNKSNVITTIQAKSTLFKHKAGYTFDSDASGSEEEEENNEDNDNGTDSFLSSNISSETNIPSNHIKQQKQHRPKGPANKTSTAADASNSNLSGRNSGVPSQATLMSRMKERHRQECRKSWQPVGQQQHNQAYLKRLTPTMPIMYKMDAIISPLTSEIPTSESAISFASVSHLSAASPTTTQTIDANKQQRQQKTIYRSRLPQPLSIPYALENIVSRGSIDRSITSWRPTASVTLSKRNSIMKKLNRSARASSWSISRSHQQQRPQQKDIFSNGPGSFQLADTPSTMSPPSSPISGYYPQQHNANVVPRLIPVTPPPDDINSPIISPTELTQSMLDIKDVACKEASEFERMHKNRSLCSLPDLSQFETTMQKKRSHNKCPRFVEKPLNGLNKESVKPKVKNNNNETTTSSTIKNHETPGLDEGNGTTSCSLFSSVNGDMELGHKQLLPLGDTLPTVLVVKESGLSQYYLLLSQDQHFELPSFQHRYNHYHRCCHNHKKGHHHHLQQHQCDGCPMQKQTCCHNYNQQHRHHCRHNLSLSNASSTQSSKRQNKCNRSRSSGKLCNHHQQQQQKQ</sequence>
<dbReference type="EMBL" id="JAEPRB010000014">
    <property type="protein sequence ID" value="KAG2226662.1"/>
    <property type="molecule type" value="Genomic_DNA"/>
</dbReference>
<evidence type="ECO:0000313" key="2">
    <source>
        <dbReference type="EMBL" id="KAG2226662.1"/>
    </source>
</evidence>
<gene>
    <name evidence="2" type="ORF">INT45_001009</name>
</gene>
<feature type="region of interest" description="Disordered" evidence="1">
    <location>
        <begin position="611"/>
        <end position="641"/>
    </location>
</feature>
<comment type="caution">
    <text evidence="2">The sequence shown here is derived from an EMBL/GenBank/DDBJ whole genome shotgun (WGS) entry which is preliminary data.</text>
</comment>
<evidence type="ECO:0000256" key="1">
    <source>
        <dbReference type="SAM" id="MobiDB-lite"/>
    </source>
</evidence>
<feature type="compositionally biased region" description="Low complexity" evidence="1">
    <location>
        <begin position="621"/>
        <end position="633"/>
    </location>
</feature>
<protein>
    <submittedName>
        <fullName evidence="2">Uncharacterized protein</fullName>
    </submittedName>
</protein>
<keyword evidence="3" id="KW-1185">Reference proteome</keyword>
<feature type="region of interest" description="Disordered" evidence="1">
    <location>
        <begin position="246"/>
        <end position="321"/>
    </location>
</feature>
<feature type="compositionally biased region" description="Polar residues" evidence="1">
    <location>
        <begin position="300"/>
        <end position="321"/>
    </location>
</feature>
<dbReference type="AlphaFoldDB" id="A0A8H7SEF1"/>
<reference evidence="2 3" key="1">
    <citation type="submission" date="2020-12" db="EMBL/GenBank/DDBJ databases">
        <title>Metabolic potential, ecology and presence of endohyphal bacteria is reflected in genomic diversity of Mucoromycotina.</title>
        <authorList>
            <person name="Muszewska A."/>
            <person name="Okrasinska A."/>
            <person name="Steczkiewicz K."/>
            <person name="Drgas O."/>
            <person name="Orlowska M."/>
            <person name="Perlinska-Lenart U."/>
            <person name="Aleksandrzak-Piekarczyk T."/>
            <person name="Szatraj K."/>
            <person name="Zielenkiewicz U."/>
            <person name="Pilsyk S."/>
            <person name="Malc E."/>
            <person name="Mieczkowski P."/>
            <person name="Kruszewska J.S."/>
            <person name="Biernat P."/>
            <person name="Pawlowska J."/>
        </authorList>
    </citation>
    <scope>NUCLEOTIDE SEQUENCE [LARGE SCALE GENOMIC DNA]</scope>
    <source>
        <strain evidence="2 3">CBS 142.35</strain>
    </source>
</reference>
<feature type="compositionally biased region" description="Low complexity" evidence="1">
    <location>
        <begin position="214"/>
        <end position="227"/>
    </location>
</feature>
<accession>A0A8H7SEF1</accession>
<proteinExistence type="predicted"/>
<evidence type="ECO:0000313" key="3">
    <source>
        <dbReference type="Proteomes" id="UP000646827"/>
    </source>
</evidence>
<feature type="compositionally biased region" description="Acidic residues" evidence="1">
    <location>
        <begin position="253"/>
        <end position="266"/>
    </location>
</feature>
<feature type="compositionally biased region" description="Low complexity" evidence="1">
    <location>
        <begin position="504"/>
        <end position="520"/>
    </location>
</feature>
<dbReference type="OrthoDB" id="2282712at2759"/>
<dbReference type="Proteomes" id="UP000646827">
    <property type="component" value="Unassembled WGS sequence"/>
</dbReference>
<feature type="region of interest" description="Disordered" evidence="1">
    <location>
        <begin position="191"/>
        <end position="228"/>
    </location>
</feature>
<feature type="region of interest" description="Disordered" evidence="1">
    <location>
        <begin position="759"/>
        <end position="793"/>
    </location>
</feature>
<feature type="region of interest" description="Disordered" evidence="1">
    <location>
        <begin position="472"/>
        <end position="521"/>
    </location>
</feature>
<organism evidence="2 3">
    <name type="scientific">Circinella minor</name>
    <dbReference type="NCBI Taxonomy" id="1195481"/>
    <lineage>
        <taxon>Eukaryota</taxon>
        <taxon>Fungi</taxon>
        <taxon>Fungi incertae sedis</taxon>
        <taxon>Mucoromycota</taxon>
        <taxon>Mucoromycotina</taxon>
        <taxon>Mucoromycetes</taxon>
        <taxon>Mucorales</taxon>
        <taxon>Lichtheimiaceae</taxon>
        <taxon>Circinella</taxon>
    </lineage>
</organism>
<name>A0A8H7SEF1_9FUNG</name>